<proteinExistence type="predicted"/>
<name>A0A7W9E101_9SPHI</name>
<organism evidence="2 3">
    <name type="scientific">Pedobacter cryoconitis</name>
    <dbReference type="NCBI Taxonomy" id="188932"/>
    <lineage>
        <taxon>Bacteria</taxon>
        <taxon>Pseudomonadati</taxon>
        <taxon>Bacteroidota</taxon>
        <taxon>Sphingobacteriia</taxon>
        <taxon>Sphingobacteriales</taxon>
        <taxon>Sphingobacteriaceae</taxon>
        <taxon>Pedobacter</taxon>
    </lineage>
</organism>
<sequence length="74" mass="8421">MKTIKIFSFLAFMFTVPFSSFSLDKTGQVYLMRATGYTGAVINYRLYIDNQLACKLKKNPFLYKISVPANIPLA</sequence>
<evidence type="ECO:0000256" key="1">
    <source>
        <dbReference type="SAM" id="SignalP"/>
    </source>
</evidence>
<feature type="signal peptide" evidence="1">
    <location>
        <begin position="1"/>
        <end position="22"/>
    </location>
</feature>
<dbReference type="RefSeq" id="WP_183884814.1">
    <property type="nucleotide sequence ID" value="NZ_JACHCE010000011.1"/>
</dbReference>
<dbReference type="AlphaFoldDB" id="A0A7W9E101"/>
<gene>
    <name evidence="2" type="ORF">HDE68_004915</name>
</gene>
<accession>A0A7W9E101</accession>
<evidence type="ECO:0000313" key="3">
    <source>
        <dbReference type="Proteomes" id="UP000537204"/>
    </source>
</evidence>
<dbReference type="EMBL" id="JACHCE010000011">
    <property type="protein sequence ID" value="MBB5638977.1"/>
    <property type="molecule type" value="Genomic_DNA"/>
</dbReference>
<evidence type="ECO:0000313" key="2">
    <source>
        <dbReference type="EMBL" id="MBB5638977.1"/>
    </source>
</evidence>
<reference evidence="2 3" key="1">
    <citation type="submission" date="2020-08" db="EMBL/GenBank/DDBJ databases">
        <title>Genomic Encyclopedia of Type Strains, Phase IV (KMG-V): Genome sequencing to study the core and pangenomes of soil and plant-associated prokaryotes.</title>
        <authorList>
            <person name="Whitman W."/>
        </authorList>
    </citation>
    <scope>NUCLEOTIDE SEQUENCE [LARGE SCALE GENOMIC DNA]</scope>
    <source>
        <strain evidence="2 3">S3M1</strain>
    </source>
</reference>
<comment type="caution">
    <text evidence="2">The sequence shown here is derived from an EMBL/GenBank/DDBJ whole genome shotgun (WGS) entry which is preliminary data.</text>
</comment>
<dbReference type="Proteomes" id="UP000537204">
    <property type="component" value="Unassembled WGS sequence"/>
</dbReference>
<feature type="chain" id="PRO_5030725289" evidence="1">
    <location>
        <begin position="23"/>
        <end position="74"/>
    </location>
</feature>
<keyword evidence="1" id="KW-0732">Signal</keyword>
<protein>
    <submittedName>
        <fullName evidence="2">Uncharacterized protein</fullName>
    </submittedName>
</protein>